<sequence>MEKTVDLSPARWPADEYQRYLGAQSVDRTTAGEAKGKNGAVTVAYSGIAARAGLEALKQGGNAVDAALTTAMAQIVVSASAPVSFFGILSMVYYDAKSGKTTTMGAEWNTVKGETDPLSIPGGIAFGSDDSLRGSGEPSGRTALVGGFMKGVEAAHKKFGVLPFAQLFEPSIYLAEQGVPINPLVNHAIKMREQDLLRLPETKSIFTKPNGTFYKTGENFKQLALATTLRKLATEGADYMYKGSWGKKLIAAIQADGGKMTMEDLESYEVQWSDPVVCELANGYTLHMSQAPNFGAPNLVEALNLAEEANLAEDGPWWESGPALKKAVDIANQFGVSLLPDAMVGQMYPGMDFSFDARLTKAHAKELWKRMEAGMKAGRFRPRLQHSDDVVAVDKDGNMCAITHSINCVNWGKTAIFIDGISISDAAGFQQAQVAKVQPGDRLPAPTEQGILFKDGQPVLAFASMGAGLHHRSFQCLTNVMKFGMTIPDAINAPDFYMSKIDVDTFTSMIAVPVGRFAKDVLDATGYEWTEIPIEEARLGGEGKWVAISRDPHTGELEAGSHNRNNSDALAY</sequence>
<dbReference type="EMBL" id="CP010951">
    <property type="protein sequence ID" value="AMO23639.1"/>
    <property type="molecule type" value="Genomic_DNA"/>
</dbReference>
<gene>
    <name evidence="5" type="ORF">UC35_13010</name>
</gene>
<evidence type="ECO:0000313" key="5">
    <source>
        <dbReference type="EMBL" id="AMO23639.1"/>
    </source>
</evidence>
<dbReference type="InterPro" id="IPR051792">
    <property type="entry name" value="GGT_bact"/>
</dbReference>
<evidence type="ECO:0000256" key="2">
    <source>
        <dbReference type="ARBA" id="ARBA00022679"/>
    </source>
</evidence>
<evidence type="ECO:0000256" key="4">
    <source>
        <dbReference type="ARBA" id="ARBA00023145"/>
    </source>
</evidence>
<protein>
    <recommendedName>
        <fullName evidence="7">Gamma-glutamyltransferase</fullName>
    </recommendedName>
</protein>
<reference evidence="5 6" key="1">
    <citation type="journal article" date="2014" name="Int. J. Syst. Evol. Microbiol.">
        <title>Ramlibacter solisilvae sp. nov., isolated from forest soil, and emended description of the genus Ramlibacter.</title>
        <authorList>
            <person name="Lee H.J."/>
            <person name="Lee S.H."/>
            <person name="Lee S.S."/>
            <person name="Lee J.S."/>
            <person name="Kim Y."/>
            <person name="Kim S.C."/>
            <person name="Jeon C.O."/>
        </authorList>
    </citation>
    <scope>NUCLEOTIDE SEQUENCE [LARGE SCALE GENOMIC DNA]</scope>
    <source>
        <strain evidence="5 6">5-10</strain>
    </source>
</reference>
<name>A0A127JUU3_9BURK</name>
<keyword evidence="2" id="KW-0808">Transferase</keyword>
<dbReference type="PRINTS" id="PR01210">
    <property type="entry name" value="GGTRANSPTASE"/>
</dbReference>
<dbReference type="PANTHER" id="PTHR43199">
    <property type="entry name" value="GLUTATHIONE HYDROLASE"/>
    <property type="match status" value="1"/>
</dbReference>
<dbReference type="InterPro" id="IPR043137">
    <property type="entry name" value="GGT_ssub_C"/>
</dbReference>
<dbReference type="Gene3D" id="3.60.20.40">
    <property type="match status" value="1"/>
</dbReference>
<evidence type="ECO:0000256" key="1">
    <source>
        <dbReference type="ARBA" id="ARBA00009381"/>
    </source>
</evidence>
<dbReference type="SUPFAM" id="SSF56235">
    <property type="entry name" value="N-terminal nucleophile aminohydrolases (Ntn hydrolases)"/>
    <property type="match status" value="1"/>
</dbReference>
<evidence type="ECO:0000256" key="3">
    <source>
        <dbReference type="ARBA" id="ARBA00022801"/>
    </source>
</evidence>
<keyword evidence="3" id="KW-0378">Hydrolase</keyword>
<dbReference type="Pfam" id="PF01019">
    <property type="entry name" value="G_glu_transpept"/>
    <property type="match status" value="1"/>
</dbReference>
<dbReference type="RefSeq" id="WP_061500336.1">
    <property type="nucleotide sequence ID" value="NZ_CP010951.1"/>
</dbReference>
<comment type="similarity">
    <text evidence="1">Belongs to the gamma-glutamyltransferase family.</text>
</comment>
<dbReference type="PANTHER" id="PTHR43199:SF1">
    <property type="entry name" value="GLUTATHIONE HYDROLASE PROENZYME"/>
    <property type="match status" value="1"/>
</dbReference>
<evidence type="ECO:0000313" key="6">
    <source>
        <dbReference type="Proteomes" id="UP000070433"/>
    </source>
</evidence>
<dbReference type="PATRIC" id="fig|94132.3.peg.2641"/>
<dbReference type="GO" id="GO:0016740">
    <property type="term" value="F:transferase activity"/>
    <property type="evidence" value="ECO:0007669"/>
    <property type="project" value="UniProtKB-KW"/>
</dbReference>
<evidence type="ECO:0008006" key="7">
    <source>
        <dbReference type="Google" id="ProtNLM"/>
    </source>
</evidence>
<keyword evidence="4" id="KW-0865">Zymogen</keyword>
<dbReference type="InterPro" id="IPR029055">
    <property type="entry name" value="Ntn_hydrolases_N"/>
</dbReference>
<dbReference type="OrthoDB" id="5297205at2"/>
<dbReference type="Proteomes" id="UP000070433">
    <property type="component" value="Chromosome"/>
</dbReference>
<proteinExistence type="inferred from homology"/>
<keyword evidence="6" id="KW-1185">Reference proteome</keyword>
<accession>A0A127JUU3</accession>
<dbReference type="AlphaFoldDB" id="A0A127JUU3"/>
<organism evidence="5 6">
    <name type="scientific">Ramlibacter tataouinensis</name>
    <dbReference type="NCBI Taxonomy" id="94132"/>
    <lineage>
        <taxon>Bacteria</taxon>
        <taxon>Pseudomonadati</taxon>
        <taxon>Pseudomonadota</taxon>
        <taxon>Betaproteobacteria</taxon>
        <taxon>Burkholderiales</taxon>
        <taxon>Comamonadaceae</taxon>
        <taxon>Ramlibacter</taxon>
    </lineage>
</organism>
<dbReference type="GO" id="GO:0016787">
    <property type="term" value="F:hydrolase activity"/>
    <property type="evidence" value="ECO:0007669"/>
    <property type="project" value="UniProtKB-KW"/>
</dbReference>